<name>A0A0P1NUN9_9BACT</name>
<protein>
    <recommendedName>
        <fullName evidence="1">UPF0434 protein JGI23_01358</fullName>
    </recommendedName>
</protein>
<dbReference type="EMBL" id="CZVW01000014">
    <property type="protein sequence ID" value="CUT02900.1"/>
    <property type="molecule type" value="Genomic_DNA"/>
</dbReference>
<comment type="similarity">
    <text evidence="1">Belongs to the UPF0434 family.</text>
</comment>
<dbReference type="Gene3D" id="2.20.25.10">
    <property type="match status" value="1"/>
</dbReference>
<evidence type="ECO:0000256" key="1">
    <source>
        <dbReference type="HAMAP-Rule" id="MF_01187"/>
    </source>
</evidence>
<dbReference type="HAMAP" id="MF_01187">
    <property type="entry name" value="UPF0434"/>
    <property type="match status" value="1"/>
</dbReference>
<dbReference type="PANTHER" id="PTHR33505:SF4">
    <property type="entry name" value="PROTEIN PREY, MITOCHONDRIAL"/>
    <property type="match status" value="1"/>
</dbReference>
<dbReference type="Pfam" id="PF03966">
    <property type="entry name" value="Trm112p"/>
    <property type="match status" value="1"/>
</dbReference>
<evidence type="ECO:0000313" key="2">
    <source>
        <dbReference type="EMBL" id="CUT02900.1"/>
    </source>
</evidence>
<dbReference type="PANTHER" id="PTHR33505">
    <property type="entry name" value="ZGC:162634"/>
    <property type="match status" value="1"/>
</dbReference>
<proteinExistence type="inferred from homology"/>
<gene>
    <name evidence="2" type="ORF">JGI23_01358</name>
</gene>
<dbReference type="OrthoDB" id="9812205at2"/>
<reference evidence="3" key="1">
    <citation type="submission" date="2015-11" db="EMBL/GenBank/DDBJ databases">
        <authorList>
            <person name="Varghese N."/>
        </authorList>
    </citation>
    <scope>NUCLEOTIDE SEQUENCE [LARGE SCALE GENOMIC DNA]</scope>
    <source>
        <strain evidence="3">JGI-23</strain>
    </source>
</reference>
<sequence>MFDKELLKILACPKCKGDLKYVEEPESLVCEKCDKVYEIRDGIPILLVDEENED</sequence>
<dbReference type="RefSeq" id="WP_072211151.1">
    <property type="nucleotide sequence ID" value="NZ_CZVW01000014.1"/>
</dbReference>
<accession>A0A0P1NUN9</accession>
<dbReference type="SUPFAM" id="SSF158997">
    <property type="entry name" value="Trm112p-like"/>
    <property type="match status" value="1"/>
</dbReference>
<dbReference type="AlphaFoldDB" id="A0A0P1NUN9"/>
<organism evidence="2 3">
    <name type="scientific">Candidatus Chryseopegocella kryptomonas</name>
    <dbReference type="NCBI Taxonomy" id="1633643"/>
    <lineage>
        <taxon>Bacteria</taxon>
        <taxon>Pseudomonadati</taxon>
        <taxon>Candidatus Kryptoniota</taxon>
        <taxon>Candidatus Chryseopegocella</taxon>
    </lineage>
</organism>
<keyword evidence="3" id="KW-1185">Reference proteome</keyword>
<dbReference type="Proteomes" id="UP000199197">
    <property type="component" value="Unassembled WGS sequence"/>
</dbReference>
<evidence type="ECO:0000313" key="3">
    <source>
        <dbReference type="Proteomes" id="UP000199197"/>
    </source>
</evidence>
<dbReference type="InterPro" id="IPR005651">
    <property type="entry name" value="Trm112-like"/>
</dbReference>
<dbReference type="GO" id="GO:0005829">
    <property type="term" value="C:cytosol"/>
    <property type="evidence" value="ECO:0007669"/>
    <property type="project" value="TreeGrafter"/>
</dbReference>